<dbReference type="EMBL" id="LCDD01000004">
    <property type="protein sequence ID" value="KKS47568.1"/>
    <property type="molecule type" value="Genomic_DNA"/>
</dbReference>
<feature type="domain" description="Peptidase M24" evidence="4">
    <location>
        <begin position="139"/>
        <end position="339"/>
    </location>
</feature>
<reference evidence="6 7" key="1">
    <citation type="journal article" date="2015" name="Nature">
        <title>rRNA introns, odd ribosomes, and small enigmatic genomes across a large radiation of phyla.</title>
        <authorList>
            <person name="Brown C.T."/>
            <person name="Hug L.A."/>
            <person name="Thomas B.C."/>
            <person name="Sharon I."/>
            <person name="Castelle C.J."/>
            <person name="Singh A."/>
            <person name="Wilkins M.J."/>
            <person name="Williams K.H."/>
            <person name="Banfield J.F."/>
        </authorList>
    </citation>
    <scope>NUCLEOTIDE SEQUENCE [LARGE SCALE GENOMIC DNA]</scope>
</reference>
<evidence type="ECO:0000256" key="3">
    <source>
        <dbReference type="RuleBase" id="RU000590"/>
    </source>
</evidence>
<sequence length="356" mass="39703">MTDLLQLKLKELKLDALFVSGQENVTYLTGVSGLSASEREAFLLITPDQAYLLAFSTTIGMYKQIKGFKPIEISIDYSLSQAINDVVRVQKISVLAFEKNNLSYAEYESLKNKIRAKLIPLEKIIEKYRLIKSPDEIRAIAKAAEVTDRAFTYILTRVKKGISEKELALELEFFIRKNSQGIAFSPIVAFNENSAIPHYLPSAKIKLKDNSLVLIDMGAKYANYCADLTRVVFFGTPAEKQADIFKTVTKANELAISSLAVGKTGEEIDTVARNFIQQKGFTPYKHGLGHGVGLAIHEDPRLRPYIKEILKENMLFTIEPGIYIEGFCGVRIEDVIHLTASGPMVLSKASKELTVL</sequence>
<dbReference type="SUPFAM" id="SSF55920">
    <property type="entry name" value="Creatinase/aminopeptidase"/>
    <property type="match status" value="1"/>
</dbReference>
<dbReference type="InterPro" id="IPR029149">
    <property type="entry name" value="Creatin/AminoP/Spt16_N"/>
</dbReference>
<dbReference type="GO" id="GO:0016787">
    <property type="term" value="F:hydrolase activity"/>
    <property type="evidence" value="ECO:0007669"/>
    <property type="project" value="UniProtKB-KW"/>
</dbReference>
<dbReference type="InterPro" id="IPR000994">
    <property type="entry name" value="Pept_M24"/>
</dbReference>
<keyword evidence="2" id="KW-0378">Hydrolase</keyword>
<dbReference type="GO" id="GO:0046872">
    <property type="term" value="F:metal ion binding"/>
    <property type="evidence" value="ECO:0007669"/>
    <property type="project" value="UniProtKB-KW"/>
</dbReference>
<feature type="domain" description="Creatinase N-terminal" evidence="5">
    <location>
        <begin position="5"/>
        <end position="131"/>
    </location>
</feature>
<gene>
    <name evidence="6" type="ORF">UV09_C0004G0057</name>
</gene>
<evidence type="ECO:0000313" key="6">
    <source>
        <dbReference type="EMBL" id="KKS47568.1"/>
    </source>
</evidence>
<dbReference type="CDD" id="cd01092">
    <property type="entry name" value="APP-like"/>
    <property type="match status" value="1"/>
</dbReference>
<dbReference type="Gene3D" id="3.40.350.10">
    <property type="entry name" value="Creatinase/prolidase N-terminal domain"/>
    <property type="match status" value="1"/>
</dbReference>
<dbReference type="PATRIC" id="fig|1618442.3.peg.282"/>
<proteinExistence type="inferred from homology"/>
<dbReference type="AlphaFoldDB" id="A0A0G1CD47"/>
<name>A0A0G1CD47_9BACT</name>
<dbReference type="PANTHER" id="PTHR46112">
    <property type="entry name" value="AMINOPEPTIDASE"/>
    <property type="match status" value="1"/>
</dbReference>
<dbReference type="Gene3D" id="3.90.230.10">
    <property type="entry name" value="Creatinase/methionine aminopeptidase superfamily"/>
    <property type="match status" value="1"/>
</dbReference>
<evidence type="ECO:0000256" key="2">
    <source>
        <dbReference type="ARBA" id="ARBA00022801"/>
    </source>
</evidence>
<evidence type="ECO:0000259" key="5">
    <source>
        <dbReference type="Pfam" id="PF01321"/>
    </source>
</evidence>
<dbReference type="SUPFAM" id="SSF53092">
    <property type="entry name" value="Creatinase/prolidase N-terminal domain"/>
    <property type="match status" value="1"/>
</dbReference>
<keyword evidence="1 3" id="KW-0479">Metal-binding</keyword>
<accession>A0A0G1CD47</accession>
<dbReference type="InterPro" id="IPR050659">
    <property type="entry name" value="Peptidase_M24B"/>
</dbReference>
<protein>
    <submittedName>
        <fullName evidence="6">Peptidase M24</fullName>
    </submittedName>
</protein>
<dbReference type="InterPro" id="IPR036005">
    <property type="entry name" value="Creatinase/aminopeptidase-like"/>
</dbReference>
<dbReference type="InterPro" id="IPR001131">
    <property type="entry name" value="Peptidase_M24B_aminopep-P_CS"/>
</dbReference>
<dbReference type="Pfam" id="PF01321">
    <property type="entry name" value="Creatinase_N"/>
    <property type="match status" value="1"/>
</dbReference>
<comment type="caution">
    <text evidence="6">The sequence shown here is derived from an EMBL/GenBank/DDBJ whole genome shotgun (WGS) entry which is preliminary data.</text>
</comment>
<comment type="similarity">
    <text evidence="3">Belongs to the peptidase M24B family.</text>
</comment>
<dbReference type="InterPro" id="IPR000587">
    <property type="entry name" value="Creatinase_N"/>
</dbReference>
<evidence type="ECO:0000259" key="4">
    <source>
        <dbReference type="Pfam" id="PF00557"/>
    </source>
</evidence>
<dbReference type="PANTHER" id="PTHR46112:SF3">
    <property type="entry name" value="AMINOPEPTIDASE YPDF"/>
    <property type="match status" value="1"/>
</dbReference>
<dbReference type="PROSITE" id="PS00491">
    <property type="entry name" value="PROLINE_PEPTIDASE"/>
    <property type="match status" value="1"/>
</dbReference>
<dbReference type="Pfam" id="PF00557">
    <property type="entry name" value="Peptidase_M24"/>
    <property type="match status" value="1"/>
</dbReference>
<organism evidence="6 7">
    <name type="scientific">Candidatus Gottesmanbacteria bacterium GW2011_GWA2_42_18</name>
    <dbReference type="NCBI Taxonomy" id="1618442"/>
    <lineage>
        <taxon>Bacteria</taxon>
        <taxon>Candidatus Gottesmaniibacteriota</taxon>
    </lineage>
</organism>
<evidence type="ECO:0000256" key="1">
    <source>
        <dbReference type="ARBA" id="ARBA00022723"/>
    </source>
</evidence>
<evidence type="ECO:0000313" key="7">
    <source>
        <dbReference type="Proteomes" id="UP000034320"/>
    </source>
</evidence>
<dbReference type="Proteomes" id="UP000034320">
    <property type="component" value="Unassembled WGS sequence"/>
</dbReference>